<dbReference type="SUPFAM" id="SSF51658">
    <property type="entry name" value="Xylose isomerase-like"/>
    <property type="match status" value="1"/>
</dbReference>
<comment type="caution">
    <text evidence="2">The sequence shown here is derived from an EMBL/GenBank/DDBJ whole genome shotgun (WGS) entry which is preliminary data.</text>
</comment>
<gene>
    <name evidence="2" type="ORF">LOC71_06680</name>
</gene>
<dbReference type="InterPro" id="IPR013022">
    <property type="entry name" value="Xyl_isomerase-like_TIM-brl"/>
</dbReference>
<feature type="domain" description="Xylose isomerase-like TIM barrel" evidence="1">
    <location>
        <begin position="20"/>
        <end position="302"/>
    </location>
</feature>
<dbReference type="PANTHER" id="PTHR12110:SF21">
    <property type="entry name" value="XYLOSE ISOMERASE-LIKE TIM BARREL DOMAIN-CONTAINING PROTEIN"/>
    <property type="match status" value="1"/>
</dbReference>
<evidence type="ECO:0000313" key="2">
    <source>
        <dbReference type="EMBL" id="MCC9641954.1"/>
    </source>
</evidence>
<evidence type="ECO:0000313" key="3">
    <source>
        <dbReference type="Proteomes" id="UP001430306"/>
    </source>
</evidence>
<proteinExistence type="predicted"/>
<reference evidence="2" key="1">
    <citation type="submission" date="2021-11" db="EMBL/GenBank/DDBJ databases">
        <title>Genome sequence.</title>
        <authorList>
            <person name="Sun Q."/>
        </authorList>
    </citation>
    <scope>NUCLEOTIDE SEQUENCE</scope>
    <source>
        <strain evidence="2">JC740</strain>
    </source>
</reference>
<sequence length="307" mass="35063">MMQLGFVSAILPEYDLEQVFAVASQCGYDCVEVMCWPPGKAERRYAGVTHIDVTDLSDDRVLEIHALCKKYDVSISALGYYPNPLSPDQDEAQTAIDHLLKLIEAAARLNIGRVTTFVGRDWKKTIDENWPQFERVWGPILDAADKADVRIGIENCPMLFTDEEWPGGKNLAISPAIWRRMFETFPTEQFGLNYDPSHPVFMHMDYLTPMRAFADRLVHVHAKDVRVDQVLLDQVGVFANPNEWHTPKIPGLGQVDWSQFFSVLNDVGYNGPVCVEVEDRAYEGTLENRLRALKQSHNYLRQYLPKM</sequence>
<accession>A0ABS8NEH8</accession>
<keyword evidence="2" id="KW-0413">Isomerase</keyword>
<dbReference type="RefSeq" id="WP_230272497.1">
    <property type="nucleotide sequence ID" value="NZ_JAJKFW010000014.1"/>
</dbReference>
<protein>
    <submittedName>
        <fullName evidence="2">Sugar phosphate isomerase/epimerase</fullName>
    </submittedName>
</protein>
<dbReference type="Gene3D" id="3.20.20.150">
    <property type="entry name" value="Divalent-metal-dependent TIM barrel enzymes"/>
    <property type="match status" value="1"/>
</dbReference>
<evidence type="ECO:0000259" key="1">
    <source>
        <dbReference type="Pfam" id="PF01261"/>
    </source>
</evidence>
<dbReference type="InterPro" id="IPR050312">
    <property type="entry name" value="IolE/XylAMocC-like"/>
</dbReference>
<dbReference type="Pfam" id="PF01261">
    <property type="entry name" value="AP_endonuc_2"/>
    <property type="match status" value="1"/>
</dbReference>
<organism evidence="2 3">
    <name type="scientific">Rhodopirellula halodulae</name>
    <dbReference type="NCBI Taxonomy" id="2894198"/>
    <lineage>
        <taxon>Bacteria</taxon>
        <taxon>Pseudomonadati</taxon>
        <taxon>Planctomycetota</taxon>
        <taxon>Planctomycetia</taxon>
        <taxon>Pirellulales</taxon>
        <taxon>Pirellulaceae</taxon>
        <taxon>Rhodopirellula</taxon>
    </lineage>
</organism>
<name>A0ABS8NEH8_9BACT</name>
<dbReference type="PANTHER" id="PTHR12110">
    <property type="entry name" value="HYDROXYPYRUVATE ISOMERASE"/>
    <property type="match status" value="1"/>
</dbReference>
<dbReference type="Proteomes" id="UP001430306">
    <property type="component" value="Unassembled WGS sequence"/>
</dbReference>
<dbReference type="EMBL" id="JAJKFW010000014">
    <property type="protein sequence ID" value="MCC9641954.1"/>
    <property type="molecule type" value="Genomic_DNA"/>
</dbReference>
<dbReference type="InterPro" id="IPR036237">
    <property type="entry name" value="Xyl_isomerase-like_sf"/>
</dbReference>
<keyword evidence="3" id="KW-1185">Reference proteome</keyword>
<dbReference type="GO" id="GO:0016853">
    <property type="term" value="F:isomerase activity"/>
    <property type="evidence" value="ECO:0007669"/>
    <property type="project" value="UniProtKB-KW"/>
</dbReference>